<accession>A0ABU3EB50</accession>
<dbReference type="EMBL" id="JAVRQI010000004">
    <property type="protein sequence ID" value="MDT1061371.1"/>
    <property type="molecule type" value="Genomic_DNA"/>
</dbReference>
<comment type="caution">
    <text evidence="1">The sequence shown here is derived from an EMBL/GenBank/DDBJ whole genome shotgun (WGS) entry which is preliminary data.</text>
</comment>
<sequence>MKTLGLIAATLLFLALSMLVVAWPDLQTLRQNRNWNVTQSDQPKGELRGVRVFVDQARAMIMPVAPDRAIVYLRLGLQSDGPPLRDWLSCDIGLIDGAGRRWLPLANMAGTQIVKVLGDAGASGRNCDQSLSLAPEDGGPSFSELAFLIPSDLLDQLRLEISAMKTRPEALSLPFRPALTLPPA</sequence>
<gene>
    <name evidence="1" type="ORF">RM190_05820</name>
</gene>
<proteinExistence type="predicted"/>
<reference evidence="2" key="1">
    <citation type="submission" date="2023-07" db="EMBL/GenBank/DDBJ databases">
        <title>Characterization of two Paracoccaceae strains isolated from Phycosphere and proposal of Xinfangfangia lacusdiani sp. nov.</title>
        <authorList>
            <person name="Deng Y."/>
            <person name="Zhang Y.Q."/>
        </authorList>
    </citation>
    <scope>NUCLEOTIDE SEQUENCE [LARGE SCALE GENOMIC DNA]</scope>
    <source>
        <strain evidence="2">CPCC 101403</strain>
    </source>
</reference>
<protein>
    <recommendedName>
        <fullName evidence="3">DUF1214 domain-containing protein</fullName>
    </recommendedName>
</protein>
<evidence type="ECO:0000313" key="2">
    <source>
        <dbReference type="Proteomes" id="UP001251085"/>
    </source>
</evidence>
<dbReference type="RefSeq" id="WP_311758475.1">
    <property type="nucleotide sequence ID" value="NZ_JAVRQI010000004.1"/>
</dbReference>
<evidence type="ECO:0000313" key="1">
    <source>
        <dbReference type="EMBL" id="MDT1061371.1"/>
    </source>
</evidence>
<organism evidence="1 2">
    <name type="scientific">Paracoccus broussonetiae</name>
    <dbReference type="NCBI Taxonomy" id="3075834"/>
    <lineage>
        <taxon>Bacteria</taxon>
        <taxon>Pseudomonadati</taxon>
        <taxon>Pseudomonadota</taxon>
        <taxon>Alphaproteobacteria</taxon>
        <taxon>Rhodobacterales</taxon>
        <taxon>Paracoccaceae</taxon>
        <taxon>Paracoccus</taxon>
    </lineage>
</organism>
<evidence type="ECO:0008006" key="3">
    <source>
        <dbReference type="Google" id="ProtNLM"/>
    </source>
</evidence>
<dbReference type="Proteomes" id="UP001251085">
    <property type="component" value="Unassembled WGS sequence"/>
</dbReference>
<keyword evidence="2" id="KW-1185">Reference proteome</keyword>
<name>A0ABU3EB50_9RHOB</name>